<dbReference type="PANTHER" id="PTHR47978">
    <property type="match status" value="1"/>
</dbReference>
<evidence type="ECO:0000313" key="4">
    <source>
        <dbReference type="Proteomes" id="UP000030693"/>
    </source>
</evidence>
<name>A0A058Z919_FONAL</name>
<dbReference type="PROSITE" id="PS51421">
    <property type="entry name" value="RAS"/>
    <property type="match status" value="1"/>
</dbReference>
<feature type="region of interest" description="Disordered" evidence="2">
    <location>
        <begin position="204"/>
        <end position="225"/>
    </location>
</feature>
<organism evidence="3">
    <name type="scientific">Fonticula alba</name>
    <name type="common">Slime mold</name>
    <dbReference type="NCBI Taxonomy" id="691883"/>
    <lineage>
        <taxon>Eukaryota</taxon>
        <taxon>Rotosphaerida</taxon>
        <taxon>Fonticulaceae</taxon>
        <taxon>Fonticula</taxon>
    </lineage>
</organism>
<dbReference type="SMART" id="SM00175">
    <property type="entry name" value="RAB"/>
    <property type="match status" value="1"/>
</dbReference>
<keyword evidence="4" id="KW-1185">Reference proteome</keyword>
<dbReference type="OMA" id="CYCENKF"/>
<dbReference type="InterPro" id="IPR001806">
    <property type="entry name" value="Small_GTPase"/>
</dbReference>
<dbReference type="SMART" id="SM00174">
    <property type="entry name" value="RHO"/>
    <property type="match status" value="1"/>
</dbReference>
<dbReference type="Gene3D" id="3.40.50.300">
    <property type="entry name" value="P-loop containing nucleotide triphosphate hydrolases"/>
    <property type="match status" value="1"/>
</dbReference>
<gene>
    <name evidence="3" type="ORF">H696_03121</name>
</gene>
<dbReference type="PRINTS" id="PR00449">
    <property type="entry name" value="RASTRNSFRMNG"/>
</dbReference>
<dbReference type="OrthoDB" id="63533at2759"/>
<dbReference type="eggNOG" id="KOG0088">
    <property type="taxonomic scope" value="Eukaryota"/>
</dbReference>
<dbReference type="GO" id="GO:0003924">
    <property type="term" value="F:GTPase activity"/>
    <property type="evidence" value="ECO:0007669"/>
    <property type="project" value="InterPro"/>
</dbReference>
<dbReference type="PROSITE" id="PS51419">
    <property type="entry name" value="RAB"/>
    <property type="match status" value="1"/>
</dbReference>
<dbReference type="EMBL" id="KB932204">
    <property type="protein sequence ID" value="KCV70770.1"/>
    <property type="molecule type" value="Genomic_DNA"/>
</dbReference>
<protein>
    <submittedName>
        <fullName evidence="3">Uncharacterized protein</fullName>
    </submittedName>
</protein>
<dbReference type="GO" id="GO:0005525">
    <property type="term" value="F:GTP binding"/>
    <property type="evidence" value="ECO:0007669"/>
    <property type="project" value="InterPro"/>
</dbReference>
<dbReference type="SMART" id="SM00173">
    <property type="entry name" value="RAS"/>
    <property type="match status" value="1"/>
</dbReference>
<proteinExistence type="predicted"/>
<dbReference type="AlphaFoldDB" id="A0A058Z919"/>
<dbReference type="NCBIfam" id="TIGR00231">
    <property type="entry name" value="small_GTP"/>
    <property type="match status" value="1"/>
</dbReference>
<dbReference type="PROSITE" id="PS51420">
    <property type="entry name" value="RHO"/>
    <property type="match status" value="1"/>
</dbReference>
<dbReference type="SUPFAM" id="SSF52540">
    <property type="entry name" value="P-loop containing nucleoside triphosphate hydrolases"/>
    <property type="match status" value="1"/>
</dbReference>
<accession>A0A058Z919</accession>
<dbReference type="SMART" id="SM00176">
    <property type="entry name" value="RAN"/>
    <property type="match status" value="1"/>
</dbReference>
<reference evidence="3" key="1">
    <citation type="submission" date="2013-04" db="EMBL/GenBank/DDBJ databases">
        <title>The Genome Sequence of Fonticula alba ATCC 38817.</title>
        <authorList>
            <consortium name="The Broad Institute Genomics Platform"/>
            <person name="Russ C."/>
            <person name="Cuomo C."/>
            <person name="Burger G."/>
            <person name="Gray M.W."/>
            <person name="Holland P.W.H."/>
            <person name="King N."/>
            <person name="Lang F.B.F."/>
            <person name="Roger A.J."/>
            <person name="Ruiz-Trillo I."/>
            <person name="Brown M."/>
            <person name="Walker B."/>
            <person name="Young S."/>
            <person name="Zeng Q."/>
            <person name="Gargeya S."/>
            <person name="Fitzgerald M."/>
            <person name="Haas B."/>
            <person name="Abouelleil A."/>
            <person name="Allen A.W."/>
            <person name="Alvarado L."/>
            <person name="Arachchi H.M."/>
            <person name="Berlin A.M."/>
            <person name="Chapman S.B."/>
            <person name="Gainer-Dewar J."/>
            <person name="Goldberg J."/>
            <person name="Griggs A."/>
            <person name="Gujja S."/>
            <person name="Hansen M."/>
            <person name="Howarth C."/>
            <person name="Imamovic A."/>
            <person name="Ireland A."/>
            <person name="Larimer J."/>
            <person name="McCowan C."/>
            <person name="Murphy C."/>
            <person name="Pearson M."/>
            <person name="Poon T.W."/>
            <person name="Priest M."/>
            <person name="Roberts A."/>
            <person name="Saif S."/>
            <person name="Shea T."/>
            <person name="Sisk P."/>
            <person name="Sykes S."/>
            <person name="Wortman J."/>
            <person name="Nusbaum C."/>
            <person name="Birren B."/>
        </authorList>
    </citation>
    <scope>NUCLEOTIDE SEQUENCE [LARGE SCALE GENOMIC DNA]</scope>
    <source>
        <strain evidence="3">ATCC 38817</strain>
    </source>
</reference>
<dbReference type="Pfam" id="PF00071">
    <property type="entry name" value="Ras"/>
    <property type="match status" value="1"/>
</dbReference>
<keyword evidence="1" id="KW-0547">Nucleotide-binding</keyword>
<dbReference type="InterPro" id="IPR027417">
    <property type="entry name" value="P-loop_NTPase"/>
</dbReference>
<evidence type="ECO:0000256" key="1">
    <source>
        <dbReference type="ARBA" id="ARBA00022741"/>
    </source>
</evidence>
<dbReference type="STRING" id="691883.A0A058Z919"/>
<dbReference type="Proteomes" id="UP000030693">
    <property type="component" value="Unassembled WGS sequence"/>
</dbReference>
<dbReference type="FunFam" id="3.40.50.300:FF:000808">
    <property type="entry name" value="Small GTP-binding protein, putative"/>
    <property type="match status" value="1"/>
</dbReference>
<dbReference type="InterPro" id="IPR005225">
    <property type="entry name" value="Small_GTP-bd"/>
</dbReference>
<evidence type="ECO:0000313" key="3">
    <source>
        <dbReference type="EMBL" id="KCV70770.1"/>
    </source>
</evidence>
<dbReference type="GeneID" id="20527846"/>
<sequence length="225" mass="24490">MSATPDKFTFKVVLLGEGCVGKTSLVLQYCKSQFRDSHDVTLQASFLTKRFNLKNNRVELHIWDTAGQERFHALVPMYYRDAGGVVLVYDITDPVSYQRMQNWLMQIRSLLGPKVPIIIVGNKSDLDRNRKISKEDAQSYATANSALFTEASAKMNSGVEQLFVSLAGAMLKAEEEKRASGAASGGAGTSNSYNIHGGAAPTVRRGVTLAADEDPAEADTSKSCC</sequence>
<dbReference type="RefSeq" id="XP_009495286.1">
    <property type="nucleotide sequence ID" value="XM_009497011.1"/>
</dbReference>
<evidence type="ECO:0000256" key="2">
    <source>
        <dbReference type="SAM" id="MobiDB-lite"/>
    </source>
</evidence>